<keyword evidence="2" id="KW-0812">Transmembrane</keyword>
<accession>A0A9P0CWR7</accession>
<reference evidence="3" key="1">
    <citation type="submission" date="2022-01" db="EMBL/GenBank/DDBJ databases">
        <authorList>
            <person name="King R."/>
        </authorList>
    </citation>
    <scope>NUCLEOTIDE SEQUENCE</scope>
</reference>
<proteinExistence type="predicted"/>
<feature type="transmembrane region" description="Helical" evidence="2">
    <location>
        <begin position="83"/>
        <end position="108"/>
    </location>
</feature>
<sequence>MPVKHPCSLKSRMFIHWWSLVVFGIIFWFLLCAFDLLGGSQHGYVYDSKDYDLLYETFYMEKIKKDETSMQFIQKLQNFGFSLLVWNSVTFLCSVLFCYVVRMFWWVFAKSFYSNRKTQIVSTSPFFSNSAPVLCQSNSKIPIKVKPYAISFKGSSSQTKLSNLNVNRELASTPNVIGARTVTDFSEDSITRPSKCFSFIKSGKILTLPMKEEYRNIDNYVDTNELNKLREEIIMIQNNSLNEQSEMSRKINVLNREKKDLIKQLTTAQRENKAAKQQIEELAQDKMIFIKKLETVNKEIKNNTKSKKLNLAKMEELSNNADNLKLQLEQMTRDKDILENKLKLLKEEHERLQERIIINDDHICPEFQENMPERDTDTVITGNTLIEKAKSIYVIKNLDESQTISGNNFDREKIQVKIQQLERNLKNFNSNKNTLNFHTTDEQTDSELSLCLDESDIKTKVNDDNDVYDFGFSSSTSFNSSPRLQYRSNKINPYLPSLSNQTSRVHLTDSKPDLLEAVEEKVVSNESNQTLTELIKGKVFEIEKDEKDEYSSSQESLDNIPSVKMVSSSTAFQNFLKKSNKNLQDKILNFTD</sequence>
<evidence type="ECO:0000256" key="1">
    <source>
        <dbReference type="SAM" id="Coils"/>
    </source>
</evidence>
<protein>
    <submittedName>
        <fullName evidence="3">Uncharacterized protein</fullName>
    </submittedName>
</protein>
<feature type="transmembrane region" description="Helical" evidence="2">
    <location>
        <begin position="15"/>
        <end position="37"/>
    </location>
</feature>
<evidence type="ECO:0000313" key="3">
    <source>
        <dbReference type="EMBL" id="CAH1110802.1"/>
    </source>
</evidence>
<keyword evidence="2" id="KW-1133">Transmembrane helix</keyword>
<name>A0A9P0CWR7_9CUCU</name>
<evidence type="ECO:0000256" key="2">
    <source>
        <dbReference type="SAM" id="Phobius"/>
    </source>
</evidence>
<dbReference type="OrthoDB" id="6783494at2759"/>
<dbReference type="AlphaFoldDB" id="A0A9P0CWR7"/>
<evidence type="ECO:0000313" key="4">
    <source>
        <dbReference type="Proteomes" id="UP001153636"/>
    </source>
</evidence>
<organism evidence="3 4">
    <name type="scientific">Psylliodes chrysocephalus</name>
    <dbReference type="NCBI Taxonomy" id="3402493"/>
    <lineage>
        <taxon>Eukaryota</taxon>
        <taxon>Metazoa</taxon>
        <taxon>Ecdysozoa</taxon>
        <taxon>Arthropoda</taxon>
        <taxon>Hexapoda</taxon>
        <taxon>Insecta</taxon>
        <taxon>Pterygota</taxon>
        <taxon>Neoptera</taxon>
        <taxon>Endopterygota</taxon>
        <taxon>Coleoptera</taxon>
        <taxon>Polyphaga</taxon>
        <taxon>Cucujiformia</taxon>
        <taxon>Chrysomeloidea</taxon>
        <taxon>Chrysomelidae</taxon>
        <taxon>Galerucinae</taxon>
        <taxon>Alticini</taxon>
        <taxon>Psylliodes</taxon>
    </lineage>
</organism>
<feature type="coiled-coil region" evidence="1">
    <location>
        <begin position="411"/>
        <end position="438"/>
    </location>
</feature>
<feature type="coiled-coil region" evidence="1">
    <location>
        <begin position="244"/>
        <end position="355"/>
    </location>
</feature>
<dbReference type="Proteomes" id="UP001153636">
    <property type="component" value="Chromosome 5"/>
</dbReference>
<keyword evidence="4" id="KW-1185">Reference proteome</keyword>
<gene>
    <name evidence="3" type="ORF">PSYICH_LOCUS10777</name>
</gene>
<keyword evidence="1" id="KW-0175">Coiled coil</keyword>
<keyword evidence="2" id="KW-0472">Membrane</keyword>
<dbReference type="EMBL" id="OV651817">
    <property type="protein sequence ID" value="CAH1110802.1"/>
    <property type="molecule type" value="Genomic_DNA"/>
</dbReference>